<evidence type="ECO:0000313" key="2">
    <source>
        <dbReference type="EMBL" id="JAH18483.1"/>
    </source>
</evidence>
<dbReference type="EMBL" id="GBXM01090094">
    <property type="protein sequence ID" value="JAH18483.1"/>
    <property type="molecule type" value="Transcribed_RNA"/>
</dbReference>
<proteinExistence type="predicted"/>
<evidence type="ECO:0000256" key="1">
    <source>
        <dbReference type="SAM" id="SignalP"/>
    </source>
</evidence>
<dbReference type="AlphaFoldDB" id="A0A0E9QQV7"/>
<sequence length="58" mass="6580">MYFVTGRCFIVGLLVDRSWAESIGNCSGVKLPSVTTYLHFTEHTACMSYLNSYQQLCH</sequence>
<organism evidence="2">
    <name type="scientific">Anguilla anguilla</name>
    <name type="common">European freshwater eel</name>
    <name type="synonym">Muraena anguilla</name>
    <dbReference type="NCBI Taxonomy" id="7936"/>
    <lineage>
        <taxon>Eukaryota</taxon>
        <taxon>Metazoa</taxon>
        <taxon>Chordata</taxon>
        <taxon>Craniata</taxon>
        <taxon>Vertebrata</taxon>
        <taxon>Euteleostomi</taxon>
        <taxon>Actinopterygii</taxon>
        <taxon>Neopterygii</taxon>
        <taxon>Teleostei</taxon>
        <taxon>Anguilliformes</taxon>
        <taxon>Anguillidae</taxon>
        <taxon>Anguilla</taxon>
    </lineage>
</organism>
<name>A0A0E9QQV7_ANGAN</name>
<reference evidence="2" key="2">
    <citation type="journal article" date="2015" name="Fish Shellfish Immunol.">
        <title>Early steps in the European eel (Anguilla anguilla)-Vibrio vulnificus interaction in the gills: Role of the RtxA13 toxin.</title>
        <authorList>
            <person name="Callol A."/>
            <person name="Pajuelo D."/>
            <person name="Ebbesson L."/>
            <person name="Teles M."/>
            <person name="MacKenzie S."/>
            <person name="Amaro C."/>
        </authorList>
    </citation>
    <scope>NUCLEOTIDE SEQUENCE</scope>
</reference>
<feature type="signal peptide" evidence="1">
    <location>
        <begin position="1"/>
        <end position="20"/>
    </location>
</feature>
<feature type="chain" id="PRO_5002431580" evidence="1">
    <location>
        <begin position="21"/>
        <end position="58"/>
    </location>
</feature>
<keyword evidence="1" id="KW-0732">Signal</keyword>
<accession>A0A0E9QQV7</accession>
<protein>
    <submittedName>
        <fullName evidence="2">Uncharacterized protein</fullName>
    </submittedName>
</protein>
<reference evidence="2" key="1">
    <citation type="submission" date="2014-11" db="EMBL/GenBank/DDBJ databases">
        <authorList>
            <person name="Amaro Gonzalez C."/>
        </authorList>
    </citation>
    <scope>NUCLEOTIDE SEQUENCE</scope>
</reference>